<dbReference type="Proteomes" id="UP000054516">
    <property type="component" value="Unassembled WGS sequence"/>
</dbReference>
<dbReference type="OMA" id="HKKMHGV"/>
<dbReference type="Gene3D" id="3.90.1150.10">
    <property type="entry name" value="Aspartate Aminotransferase, domain 1"/>
    <property type="match status" value="1"/>
</dbReference>
<dbReference type="PANTHER" id="PTHR11808">
    <property type="entry name" value="TRANS-SULFURATION ENZYME FAMILY MEMBER"/>
    <property type="match status" value="1"/>
</dbReference>
<protein>
    <submittedName>
        <fullName evidence="5">Putative cystathionine beta-lyase</fullName>
    </submittedName>
</protein>
<keyword evidence="2 3" id="KW-0663">Pyridoxal phosphate</keyword>
<dbReference type="InterPro" id="IPR015424">
    <property type="entry name" value="PyrdxlP-dep_Trfase"/>
</dbReference>
<accession>A0A1W2TD34</accession>
<proteinExistence type="inferred from homology"/>
<dbReference type="PIRSF" id="PIRSF001434">
    <property type="entry name" value="CGS"/>
    <property type="match status" value="1"/>
</dbReference>
<feature type="modified residue" description="N6-(pyridoxal phosphate)lysine" evidence="3">
    <location>
        <position position="223"/>
    </location>
</feature>
<name>A0A1W2TD34_ROSNE</name>
<evidence type="ECO:0000313" key="6">
    <source>
        <dbReference type="Proteomes" id="UP000054516"/>
    </source>
</evidence>
<dbReference type="GO" id="GO:0005737">
    <property type="term" value="C:cytoplasm"/>
    <property type="evidence" value="ECO:0007669"/>
    <property type="project" value="TreeGrafter"/>
</dbReference>
<dbReference type="OrthoDB" id="3512640at2759"/>
<evidence type="ECO:0000256" key="1">
    <source>
        <dbReference type="ARBA" id="ARBA00001933"/>
    </source>
</evidence>
<dbReference type="InterPro" id="IPR015421">
    <property type="entry name" value="PyrdxlP-dep_Trfase_major"/>
</dbReference>
<dbReference type="AlphaFoldDB" id="A0A1W2TD34"/>
<dbReference type="GO" id="GO:0030170">
    <property type="term" value="F:pyridoxal phosphate binding"/>
    <property type="evidence" value="ECO:0007669"/>
    <property type="project" value="InterPro"/>
</dbReference>
<reference evidence="5" key="1">
    <citation type="submission" date="2016-03" db="EMBL/GenBank/DDBJ databases">
        <title>Draft genome sequence of Rosellinia necatrix.</title>
        <authorList>
            <person name="Kanematsu S."/>
        </authorList>
    </citation>
    <scope>NUCLEOTIDE SEQUENCE [LARGE SCALE GENOMIC DNA]</scope>
    <source>
        <strain evidence="5">W97</strain>
    </source>
</reference>
<keyword evidence="5" id="KW-0456">Lyase</keyword>
<dbReference type="Gene3D" id="3.40.640.10">
    <property type="entry name" value="Type I PLP-dependent aspartate aminotransferase-like (Major domain)"/>
    <property type="match status" value="1"/>
</dbReference>
<dbReference type="FunFam" id="3.90.1150.10:FF:000066">
    <property type="entry name" value="Putative cystathionine beta-lyase"/>
    <property type="match status" value="1"/>
</dbReference>
<dbReference type="PROSITE" id="PS00868">
    <property type="entry name" value="CYS_MET_METAB_PP"/>
    <property type="match status" value="1"/>
</dbReference>
<dbReference type="PANTHER" id="PTHR11808:SF35">
    <property type="entry name" value="CYSTATHIONINE GAMMA-SYNTHASE (AFU_ORTHOLOGUE AFUA_7G01590)"/>
    <property type="match status" value="1"/>
</dbReference>
<gene>
    <name evidence="5" type="ORF">SAMD00023353_0300030</name>
</gene>
<keyword evidence="6" id="KW-1185">Reference proteome</keyword>
<dbReference type="InterPro" id="IPR000277">
    <property type="entry name" value="Cys/Met-Metab_PyrdxlP-dep_enz"/>
</dbReference>
<dbReference type="Pfam" id="PF01053">
    <property type="entry name" value="Cys_Met_Meta_PP"/>
    <property type="match status" value="1"/>
</dbReference>
<evidence type="ECO:0000256" key="3">
    <source>
        <dbReference type="PIRSR" id="PIRSR001434-2"/>
    </source>
</evidence>
<dbReference type="EMBL" id="DF977448">
    <property type="protein sequence ID" value="GAP85903.1"/>
    <property type="molecule type" value="Genomic_DNA"/>
</dbReference>
<sequence length="421" mass="45494">MADEKANSTGAVKEEAIALASRLQHLSLSAQTIHADDFLNSHAAVAPPMHVSTTFRYSRNPDDLDYMKNTSPDNSYDSHIYSRMSAPNTQRFEAILTSILRGPAVSYSSGLSAFHAMVVFLNPKRIAIGGGYHGCHGVIRLLSKLSGLKQLDLDCADEELGPGDLIHVETPLNPTGEVRDLEFYAAKARRTGALLSVDATFAPPPLLDPFAFGVDVAMHSGTKYFGGHSDLLCGVLAVAPRHADTWIPGLLGERVFLGSVMGSLEGWLGIRSLRTLELRVRRQSADAEALVSWLAAEAAREGSVAHGAIAEIRHASLQTGPGGEALGWLRKQMPNGFGPVFALYMRHEADAKRLPSKLALFHHATSLGGVESLIEWRSMTDANVDKRLLRLSIGIEGWEDLRDDLVQGFEALAKERAAAGS</sequence>
<evidence type="ECO:0000256" key="2">
    <source>
        <dbReference type="ARBA" id="ARBA00022898"/>
    </source>
</evidence>
<dbReference type="SUPFAM" id="SSF53383">
    <property type="entry name" value="PLP-dependent transferases"/>
    <property type="match status" value="1"/>
</dbReference>
<dbReference type="InterPro" id="IPR015422">
    <property type="entry name" value="PyrdxlP-dep_Trfase_small"/>
</dbReference>
<comment type="similarity">
    <text evidence="4">Belongs to the trans-sulfuration enzymes family.</text>
</comment>
<dbReference type="STRING" id="77044.A0A1W2TD34"/>
<dbReference type="InterPro" id="IPR054542">
    <property type="entry name" value="Cys_met_metab_PP"/>
</dbReference>
<dbReference type="FunFam" id="3.40.640.10:FF:000072">
    <property type="entry name" value="Putative cystathionine beta-lyase"/>
    <property type="match status" value="1"/>
</dbReference>
<evidence type="ECO:0000256" key="4">
    <source>
        <dbReference type="RuleBase" id="RU362118"/>
    </source>
</evidence>
<dbReference type="GO" id="GO:0019346">
    <property type="term" value="P:transsulfuration"/>
    <property type="evidence" value="ECO:0007669"/>
    <property type="project" value="InterPro"/>
</dbReference>
<organism evidence="5">
    <name type="scientific">Rosellinia necatrix</name>
    <name type="common">White root-rot fungus</name>
    <dbReference type="NCBI Taxonomy" id="77044"/>
    <lineage>
        <taxon>Eukaryota</taxon>
        <taxon>Fungi</taxon>
        <taxon>Dikarya</taxon>
        <taxon>Ascomycota</taxon>
        <taxon>Pezizomycotina</taxon>
        <taxon>Sordariomycetes</taxon>
        <taxon>Xylariomycetidae</taxon>
        <taxon>Xylariales</taxon>
        <taxon>Xylariaceae</taxon>
        <taxon>Rosellinia</taxon>
    </lineage>
</organism>
<dbReference type="GO" id="GO:0016846">
    <property type="term" value="F:carbon-sulfur lyase activity"/>
    <property type="evidence" value="ECO:0007669"/>
    <property type="project" value="TreeGrafter"/>
</dbReference>
<evidence type="ECO:0000313" key="5">
    <source>
        <dbReference type="EMBL" id="GAP85903.1"/>
    </source>
</evidence>
<comment type="cofactor">
    <cofactor evidence="1 4">
        <name>pyridoxal 5'-phosphate</name>
        <dbReference type="ChEBI" id="CHEBI:597326"/>
    </cofactor>
</comment>